<dbReference type="EMBL" id="AGXJ01000075">
    <property type="protein sequence ID" value="EIY28830.1"/>
    <property type="molecule type" value="Genomic_DNA"/>
</dbReference>
<dbReference type="HOGENOM" id="CLU_3114481_0_0_10"/>
<accession>I8VQY5</accession>
<dbReference type="AlphaFoldDB" id="I8VQY5"/>
<evidence type="ECO:0000313" key="1">
    <source>
        <dbReference type="EMBL" id="EIY28830.1"/>
    </source>
</evidence>
<sequence length="50" mass="6021">MSFQVNLHFTRQILHFSKKGCTSFIKFLKPLYLSIFQQFLQSVHKLKYKA</sequence>
<reference evidence="1 2" key="1">
    <citation type="submission" date="2012-02" db="EMBL/GenBank/DDBJ databases">
        <title>The Genome Sequence of Bacteroides dorei CL02T12C06.</title>
        <authorList>
            <consortium name="The Broad Institute Genome Sequencing Platform"/>
            <person name="Earl A."/>
            <person name="Ward D."/>
            <person name="Feldgarden M."/>
            <person name="Gevers D."/>
            <person name="Zitomersky N.L."/>
            <person name="Coyne M.J."/>
            <person name="Comstock L.E."/>
            <person name="Young S.K."/>
            <person name="Zeng Q."/>
            <person name="Gargeya S."/>
            <person name="Fitzgerald M."/>
            <person name="Haas B."/>
            <person name="Abouelleil A."/>
            <person name="Alvarado L."/>
            <person name="Arachchi H.M."/>
            <person name="Berlin A."/>
            <person name="Chapman S.B."/>
            <person name="Gearin G."/>
            <person name="Goldberg J."/>
            <person name="Griggs A."/>
            <person name="Gujja S."/>
            <person name="Hansen M."/>
            <person name="Heiman D."/>
            <person name="Howarth C."/>
            <person name="Larimer J."/>
            <person name="Lui A."/>
            <person name="MacDonald P.J.P."/>
            <person name="McCowen C."/>
            <person name="Montmayeur A."/>
            <person name="Murphy C."/>
            <person name="Neiman D."/>
            <person name="Pearson M."/>
            <person name="Priest M."/>
            <person name="Roberts A."/>
            <person name="Saif S."/>
            <person name="Shea T."/>
            <person name="Sisk P."/>
            <person name="Stolte C."/>
            <person name="Sykes S."/>
            <person name="Wortman J."/>
            <person name="Nusbaum C."/>
            <person name="Birren B."/>
        </authorList>
    </citation>
    <scope>NUCLEOTIDE SEQUENCE [LARGE SCALE GENOMIC DNA]</scope>
    <source>
        <strain evidence="1 2">CL02T12C06</strain>
    </source>
</reference>
<dbReference type="Proteomes" id="UP000005974">
    <property type="component" value="Unassembled WGS sequence"/>
</dbReference>
<organism evidence="1 2">
    <name type="scientific">Phocaeicola dorei CL02T12C06</name>
    <dbReference type="NCBI Taxonomy" id="997876"/>
    <lineage>
        <taxon>Bacteria</taxon>
        <taxon>Pseudomonadati</taxon>
        <taxon>Bacteroidota</taxon>
        <taxon>Bacteroidia</taxon>
        <taxon>Bacteroidales</taxon>
        <taxon>Bacteroidaceae</taxon>
        <taxon>Phocaeicola</taxon>
    </lineage>
</organism>
<protein>
    <submittedName>
        <fullName evidence="1">Uncharacterized protein</fullName>
    </submittedName>
</protein>
<name>I8VQY5_9BACT</name>
<proteinExistence type="predicted"/>
<evidence type="ECO:0000313" key="2">
    <source>
        <dbReference type="Proteomes" id="UP000005974"/>
    </source>
</evidence>
<comment type="caution">
    <text evidence="1">The sequence shown here is derived from an EMBL/GenBank/DDBJ whole genome shotgun (WGS) entry which is preliminary data.</text>
</comment>
<keyword evidence="2" id="KW-1185">Reference proteome</keyword>
<gene>
    <name evidence="1" type="ORF">HMPREF1064_03964</name>
</gene>